<evidence type="ECO:0000313" key="1">
    <source>
        <dbReference type="EMBL" id="GAA5172086.1"/>
    </source>
</evidence>
<comment type="caution">
    <text evidence="1">The sequence shown here is derived from an EMBL/GenBank/DDBJ whole genome shotgun (WGS) entry which is preliminary data.</text>
</comment>
<organism evidence="1 2">
    <name type="scientific">Pseudonocardia eucalypti</name>
    <dbReference type="NCBI Taxonomy" id="648755"/>
    <lineage>
        <taxon>Bacteria</taxon>
        <taxon>Bacillati</taxon>
        <taxon>Actinomycetota</taxon>
        <taxon>Actinomycetes</taxon>
        <taxon>Pseudonocardiales</taxon>
        <taxon>Pseudonocardiaceae</taxon>
        <taxon>Pseudonocardia</taxon>
    </lineage>
</organism>
<sequence length="89" mass="9573">MATHQETLNKVITDWTEAVRDYTLSVTDPARLSDPKEAVANAFDFAEQVLRAQRELATSLLEATGKAAEATAKAAQDAAERLAPSTVGR</sequence>
<dbReference type="RefSeq" id="WP_185065122.1">
    <property type="nucleotide sequence ID" value="NZ_BAABJP010000051.1"/>
</dbReference>
<keyword evidence="2" id="KW-1185">Reference proteome</keyword>
<dbReference type="Proteomes" id="UP001428817">
    <property type="component" value="Unassembled WGS sequence"/>
</dbReference>
<evidence type="ECO:0008006" key="3">
    <source>
        <dbReference type="Google" id="ProtNLM"/>
    </source>
</evidence>
<proteinExistence type="predicted"/>
<evidence type="ECO:0000313" key="2">
    <source>
        <dbReference type="Proteomes" id="UP001428817"/>
    </source>
</evidence>
<name>A0ABP9R6R9_9PSEU</name>
<protein>
    <recommendedName>
        <fullName evidence="3">PE domain-containing protein</fullName>
    </recommendedName>
</protein>
<gene>
    <name evidence="1" type="ORF">GCM10023321_71490</name>
</gene>
<accession>A0ABP9R6R9</accession>
<reference evidence="2" key="1">
    <citation type="journal article" date="2019" name="Int. J. Syst. Evol. Microbiol.">
        <title>The Global Catalogue of Microorganisms (GCM) 10K type strain sequencing project: providing services to taxonomists for standard genome sequencing and annotation.</title>
        <authorList>
            <consortium name="The Broad Institute Genomics Platform"/>
            <consortium name="The Broad Institute Genome Sequencing Center for Infectious Disease"/>
            <person name="Wu L."/>
            <person name="Ma J."/>
        </authorList>
    </citation>
    <scope>NUCLEOTIDE SEQUENCE [LARGE SCALE GENOMIC DNA]</scope>
    <source>
        <strain evidence="2">JCM 18303</strain>
    </source>
</reference>
<dbReference type="EMBL" id="BAABJP010000051">
    <property type="protein sequence ID" value="GAA5172086.1"/>
    <property type="molecule type" value="Genomic_DNA"/>
</dbReference>